<dbReference type="AlphaFoldDB" id="A0A6G0R3G5"/>
<evidence type="ECO:0000313" key="1">
    <source>
        <dbReference type="EMBL" id="KAE9315968.1"/>
    </source>
</evidence>
<proteinExistence type="predicted"/>
<comment type="caution">
    <text evidence="1">The sequence shown here is derived from an EMBL/GenBank/DDBJ whole genome shotgun (WGS) entry which is preliminary data.</text>
</comment>
<dbReference type="EMBL" id="QXFY01001511">
    <property type="protein sequence ID" value="KAE9315968.1"/>
    <property type="molecule type" value="Genomic_DNA"/>
</dbReference>
<reference evidence="1 2" key="1">
    <citation type="submission" date="2018-09" db="EMBL/GenBank/DDBJ databases">
        <title>Genomic investigation of the strawberry pathogen Phytophthora fragariae indicates pathogenicity is determined by transcriptional variation in three key races.</title>
        <authorList>
            <person name="Adams T.M."/>
            <person name="Armitage A.D."/>
            <person name="Sobczyk M.K."/>
            <person name="Bates H.J."/>
            <person name="Dunwell J.M."/>
            <person name="Nellist C.F."/>
            <person name="Harrison R.J."/>
        </authorList>
    </citation>
    <scope>NUCLEOTIDE SEQUENCE [LARGE SCALE GENOMIC DNA]</scope>
    <source>
        <strain evidence="1 2">NOV-77</strain>
    </source>
</reference>
<protein>
    <submittedName>
        <fullName evidence="1">Uncharacterized protein</fullName>
    </submittedName>
</protein>
<sequence>MNPGFGLFPKTRATGLLVTQLSTSLCPLSWPPSTSLSAPVRNGPLAVRTMRS</sequence>
<dbReference type="Proteomes" id="UP000486351">
    <property type="component" value="Unassembled WGS sequence"/>
</dbReference>
<name>A0A6G0R3G5_9STRA</name>
<evidence type="ECO:0000313" key="2">
    <source>
        <dbReference type="Proteomes" id="UP000486351"/>
    </source>
</evidence>
<accession>A0A6G0R3G5</accession>
<gene>
    <name evidence="1" type="ORF">PF008_g19126</name>
</gene>
<organism evidence="1 2">
    <name type="scientific">Phytophthora fragariae</name>
    <dbReference type="NCBI Taxonomy" id="53985"/>
    <lineage>
        <taxon>Eukaryota</taxon>
        <taxon>Sar</taxon>
        <taxon>Stramenopiles</taxon>
        <taxon>Oomycota</taxon>
        <taxon>Peronosporomycetes</taxon>
        <taxon>Peronosporales</taxon>
        <taxon>Peronosporaceae</taxon>
        <taxon>Phytophthora</taxon>
    </lineage>
</organism>